<dbReference type="CDD" id="cd22534">
    <property type="entry name" value="KH-II_Era"/>
    <property type="match status" value="1"/>
</dbReference>
<comment type="similarity">
    <text evidence="3 18">Belongs to the TRAFAC class TrmE-Era-EngA-EngB-Septin-like GTPase superfamily. Era GTPase family.</text>
</comment>
<evidence type="ECO:0000256" key="10">
    <source>
        <dbReference type="ARBA" id="ARBA00022884"/>
    </source>
</evidence>
<evidence type="ECO:0000313" key="21">
    <source>
        <dbReference type="Proteomes" id="UP000886700"/>
    </source>
</evidence>
<keyword evidence="14" id="KW-0472">Membrane</keyword>
<evidence type="ECO:0000259" key="19">
    <source>
        <dbReference type="PROSITE" id="PS50823"/>
    </source>
</evidence>
<dbReference type="Gene3D" id="3.30.300.20">
    <property type="match status" value="1"/>
</dbReference>
<dbReference type="GO" id="GO:0005525">
    <property type="term" value="F:GTP binding"/>
    <property type="evidence" value="ECO:0007669"/>
    <property type="project" value="UniProtKB-UniRule"/>
</dbReference>
<comment type="subcellular location">
    <subcellularLocation>
        <location evidence="2">Mitochondrion inner membrane</location>
        <topology evidence="2">Peripheral membrane protein</topology>
    </subcellularLocation>
    <subcellularLocation>
        <location evidence="1">Mitochondrion matrix</location>
    </subcellularLocation>
</comment>
<evidence type="ECO:0000256" key="6">
    <source>
        <dbReference type="ARBA" id="ARBA00022553"/>
    </source>
</evidence>
<sequence>MAAPRQHCARLVRSVLGAWQRGPRAGREWEAPPGLFLGNQVRCVSCGVVGAAFSGPLLASASSRYGQYSALDRILGFPQPDSSLAPSVPAVSVHRDEQNLLLVHTPDMPENSRVLRVVLLGAPNAGKSTLSNQLLGRKVFPVSKKVHTTRCQALGVITEKEAQVILLDTPGIISPVKQKRHHLELSLVEDPWKSMESADLVVVLVDVSDKWTRSQLSPQVLQCLTRFSQVPSILVLNKVDCLKQKSVLLELTAALTEGVVNGKKLSIKQALHSHSRLGTHCPNPAAKDPNTYSVRNPQRIGWPNFQEIFMLSALNNKDVNTLKQYLLAQAQPGPWEFHSGVLTSQTPEEICANKIREKLLEYLPEEVPYNVQQKTVIWEEGPSGELVIQQNLLVPKESHMRILIGQKGLLISQIAQEVGRDLMDIFLCDVRIRLSVKLLK</sequence>
<dbReference type="FunFam" id="3.40.50.300:FF:001024">
    <property type="entry name" value="GTPase Era, mitochondrial isoform 1"/>
    <property type="match status" value="1"/>
</dbReference>
<evidence type="ECO:0000256" key="4">
    <source>
        <dbReference type="ARBA" id="ARBA00019149"/>
    </source>
</evidence>
<dbReference type="GO" id="GO:0005743">
    <property type="term" value="C:mitochondrial inner membrane"/>
    <property type="evidence" value="ECO:0007669"/>
    <property type="project" value="UniProtKB-SubCell"/>
</dbReference>
<keyword evidence="10 17" id="KW-0694">RNA-binding</keyword>
<dbReference type="InterPro" id="IPR030388">
    <property type="entry name" value="G_ERA_dom"/>
</dbReference>
<feature type="region of interest" description="G5" evidence="18">
    <location>
        <begin position="311"/>
        <end position="313"/>
    </location>
</feature>
<dbReference type="CDD" id="cd04163">
    <property type="entry name" value="Era"/>
    <property type="match status" value="1"/>
</dbReference>
<organism evidence="21 22">
    <name type="scientific">Mesocricetus auratus</name>
    <name type="common">Golden hamster</name>
    <dbReference type="NCBI Taxonomy" id="10036"/>
    <lineage>
        <taxon>Eukaryota</taxon>
        <taxon>Metazoa</taxon>
        <taxon>Chordata</taxon>
        <taxon>Craniata</taxon>
        <taxon>Vertebrata</taxon>
        <taxon>Euteleostomi</taxon>
        <taxon>Mammalia</taxon>
        <taxon>Eutheria</taxon>
        <taxon>Euarchontoglires</taxon>
        <taxon>Glires</taxon>
        <taxon>Rodentia</taxon>
        <taxon>Myomorpha</taxon>
        <taxon>Muroidea</taxon>
        <taxon>Cricetidae</taxon>
        <taxon>Cricetinae</taxon>
        <taxon>Mesocricetus</taxon>
    </lineage>
</organism>
<dbReference type="InterPro" id="IPR004044">
    <property type="entry name" value="KH_dom_type_2"/>
</dbReference>
<gene>
    <name evidence="22" type="primary">Eral1</name>
</gene>
<dbReference type="InterPro" id="IPR009019">
    <property type="entry name" value="KH_sf_prok-type"/>
</dbReference>
<dbReference type="Pfam" id="PF01926">
    <property type="entry name" value="MMR_HSR1"/>
    <property type="match status" value="1"/>
</dbReference>
<evidence type="ECO:0000256" key="9">
    <source>
        <dbReference type="ARBA" id="ARBA00022792"/>
    </source>
</evidence>
<accession>A0A3Q0CIA1</accession>
<evidence type="ECO:0000256" key="14">
    <source>
        <dbReference type="ARBA" id="ARBA00023136"/>
    </source>
</evidence>
<dbReference type="GeneID" id="101827855"/>
<keyword evidence="13 18" id="KW-0342">GTP-binding</keyword>
<dbReference type="HAMAP" id="MF_00367">
    <property type="entry name" value="GTPase_Era"/>
    <property type="match status" value="1"/>
</dbReference>
<evidence type="ECO:0000256" key="13">
    <source>
        <dbReference type="ARBA" id="ARBA00023134"/>
    </source>
</evidence>
<evidence type="ECO:0000256" key="5">
    <source>
        <dbReference type="ARBA" id="ARBA00022517"/>
    </source>
</evidence>
<evidence type="ECO:0000256" key="16">
    <source>
        <dbReference type="ARBA" id="ARBA00030975"/>
    </source>
</evidence>
<keyword evidence="11" id="KW-0809">Transit peptide</keyword>
<dbReference type="GO" id="GO:0019843">
    <property type="term" value="F:rRNA binding"/>
    <property type="evidence" value="ECO:0007669"/>
    <property type="project" value="UniProtKB-KW"/>
</dbReference>
<dbReference type="GO" id="GO:0043024">
    <property type="term" value="F:ribosomal small subunit binding"/>
    <property type="evidence" value="ECO:0007669"/>
    <property type="project" value="TreeGrafter"/>
</dbReference>
<dbReference type="PROSITE" id="PS51713">
    <property type="entry name" value="G_ERA"/>
    <property type="match status" value="1"/>
</dbReference>
<dbReference type="GO" id="GO:0000028">
    <property type="term" value="P:ribosomal small subunit assembly"/>
    <property type="evidence" value="ECO:0007669"/>
    <property type="project" value="TreeGrafter"/>
</dbReference>
<dbReference type="RefSeq" id="XP_040605162.1">
    <property type="nucleotide sequence ID" value="XM_040749228.1"/>
</dbReference>
<reference evidence="22" key="1">
    <citation type="submission" date="2025-08" db="UniProtKB">
        <authorList>
            <consortium name="RefSeq"/>
        </authorList>
    </citation>
    <scope>IDENTIFICATION</scope>
    <source>
        <tissue evidence="22">Liver</tissue>
    </source>
</reference>
<dbReference type="InterPro" id="IPR006073">
    <property type="entry name" value="GTP-bd"/>
</dbReference>
<evidence type="ECO:0000259" key="20">
    <source>
        <dbReference type="PROSITE" id="PS51713"/>
    </source>
</evidence>
<dbReference type="InterPro" id="IPR005662">
    <property type="entry name" value="GTPase_Era-like"/>
</dbReference>
<evidence type="ECO:0000256" key="3">
    <source>
        <dbReference type="ARBA" id="ARBA00007921"/>
    </source>
</evidence>
<evidence type="ECO:0000313" key="22">
    <source>
        <dbReference type="RefSeq" id="XP_040605162.1"/>
    </source>
</evidence>
<dbReference type="InterPro" id="IPR015946">
    <property type="entry name" value="KH_dom-like_a/b"/>
</dbReference>
<name>A0A3Q0CIA1_MESAU</name>
<dbReference type="SUPFAM" id="SSF52540">
    <property type="entry name" value="P-loop containing nucleoside triphosphate hydrolases"/>
    <property type="match status" value="1"/>
</dbReference>
<evidence type="ECO:0000256" key="1">
    <source>
        <dbReference type="ARBA" id="ARBA00004305"/>
    </source>
</evidence>
<dbReference type="Proteomes" id="UP000886700">
    <property type="component" value="Unplaced"/>
</dbReference>
<proteinExistence type="inferred from homology"/>
<dbReference type="PANTHER" id="PTHR42698:SF1">
    <property type="entry name" value="GTPASE ERA, MITOCHONDRIAL"/>
    <property type="match status" value="1"/>
</dbReference>
<feature type="region of interest" description="G2" evidence="18">
    <location>
        <begin position="147"/>
        <end position="151"/>
    </location>
</feature>
<dbReference type="Pfam" id="PF07650">
    <property type="entry name" value="KH_2"/>
    <property type="match status" value="1"/>
</dbReference>
<dbReference type="FunFam" id="3.30.300.20:FF:000016">
    <property type="entry name" value="GTPase Era, mitochondrial isoform 1"/>
    <property type="match status" value="1"/>
</dbReference>
<feature type="region of interest" description="G1" evidence="18">
    <location>
        <begin position="121"/>
        <end position="128"/>
    </location>
</feature>
<dbReference type="Gene3D" id="3.40.50.300">
    <property type="entry name" value="P-loop containing nucleotide triphosphate hydrolases"/>
    <property type="match status" value="1"/>
</dbReference>
<evidence type="ECO:0000256" key="12">
    <source>
        <dbReference type="ARBA" id="ARBA00023128"/>
    </source>
</evidence>
<dbReference type="SUPFAM" id="SSF54814">
    <property type="entry name" value="Prokaryotic type KH domain (KH-domain type II)"/>
    <property type="match status" value="1"/>
</dbReference>
<evidence type="ECO:0000256" key="17">
    <source>
        <dbReference type="PROSITE-ProRule" id="PRU00118"/>
    </source>
</evidence>
<keyword evidence="5" id="KW-0690">Ribosome biogenesis</keyword>
<dbReference type="InterPro" id="IPR027417">
    <property type="entry name" value="P-loop_NTPase"/>
</dbReference>
<feature type="region of interest" description="G3" evidence="18">
    <location>
        <begin position="168"/>
        <end position="171"/>
    </location>
</feature>
<dbReference type="InterPro" id="IPR005225">
    <property type="entry name" value="Small_GTP-bd"/>
</dbReference>
<keyword evidence="9" id="KW-0999">Mitochondrion inner membrane</keyword>
<dbReference type="AlphaFoldDB" id="A0A3Q0CIA1"/>
<dbReference type="PROSITE" id="PS50823">
    <property type="entry name" value="KH_TYPE_2"/>
    <property type="match status" value="1"/>
</dbReference>
<evidence type="ECO:0000256" key="11">
    <source>
        <dbReference type="ARBA" id="ARBA00022946"/>
    </source>
</evidence>
<dbReference type="NCBIfam" id="TIGR00231">
    <property type="entry name" value="small_GTP"/>
    <property type="match status" value="1"/>
</dbReference>
<dbReference type="PANTHER" id="PTHR42698">
    <property type="entry name" value="GTPASE ERA"/>
    <property type="match status" value="1"/>
</dbReference>
<keyword evidence="8 18" id="KW-0547">Nucleotide-binding</keyword>
<keyword evidence="21" id="KW-1185">Reference proteome</keyword>
<keyword evidence="12" id="KW-0496">Mitochondrion</keyword>
<evidence type="ECO:0000256" key="8">
    <source>
        <dbReference type="ARBA" id="ARBA00022741"/>
    </source>
</evidence>
<dbReference type="PRINTS" id="PR00326">
    <property type="entry name" value="GTP1OBG"/>
</dbReference>
<keyword evidence="6" id="KW-0597">Phosphoprotein</keyword>
<feature type="region of interest" description="G4" evidence="18">
    <location>
        <begin position="237"/>
        <end position="240"/>
    </location>
</feature>
<feature type="domain" description="KH type-2" evidence="19">
    <location>
        <begin position="363"/>
        <end position="440"/>
    </location>
</feature>
<keyword evidence="7" id="KW-0699">rRNA-binding</keyword>
<evidence type="ECO:0000256" key="7">
    <source>
        <dbReference type="ARBA" id="ARBA00022730"/>
    </source>
</evidence>
<comment type="function">
    <text evidence="15">Probable GTPase that plays a role in the mitochondrial ribosomal small subunit assembly. Specifically binds the 12S mitochondrial rRNA (12S mt-rRNA) to a 33 nucleotide section delineating the 3' terminal stem-loop region. May act as a chaperone that protects the 12S mt-rRNA on the 28S mitoribosomal subunit during ribosomal small subunit assembly.</text>
</comment>
<evidence type="ECO:0000256" key="18">
    <source>
        <dbReference type="PROSITE-ProRule" id="PRU01050"/>
    </source>
</evidence>
<feature type="domain" description="Era-type G" evidence="20">
    <location>
        <begin position="113"/>
        <end position="333"/>
    </location>
</feature>
<evidence type="ECO:0000256" key="2">
    <source>
        <dbReference type="ARBA" id="ARBA00004637"/>
    </source>
</evidence>
<protein>
    <recommendedName>
        <fullName evidence="4">GTPase Era, mitochondrial</fullName>
    </recommendedName>
    <alternativeName>
        <fullName evidence="16">ERA-like protein 1</fullName>
    </alternativeName>
</protein>
<dbReference type="GO" id="GO:0005759">
    <property type="term" value="C:mitochondrial matrix"/>
    <property type="evidence" value="ECO:0007669"/>
    <property type="project" value="UniProtKB-SubCell"/>
</dbReference>
<evidence type="ECO:0000256" key="15">
    <source>
        <dbReference type="ARBA" id="ARBA00025227"/>
    </source>
</evidence>